<evidence type="ECO:0000256" key="1">
    <source>
        <dbReference type="SAM" id="Phobius"/>
    </source>
</evidence>
<dbReference type="InterPro" id="IPR019201">
    <property type="entry name" value="DUF2065"/>
</dbReference>
<feature type="transmembrane region" description="Helical" evidence="1">
    <location>
        <begin position="6"/>
        <end position="23"/>
    </location>
</feature>
<accession>A0A2N3G1K4</accession>
<evidence type="ECO:0000313" key="3">
    <source>
        <dbReference type="Proteomes" id="UP000233654"/>
    </source>
</evidence>
<dbReference type="AlphaFoldDB" id="A0A2N3G1K4"/>
<sequence length="61" mass="6758">MGTDLLAALCLMMVLEGAIVFIAPEAWKQAVAQLSMLANARLRLLGLVFMLIGWLSLQWVR</sequence>
<proteinExistence type="predicted"/>
<keyword evidence="1" id="KW-1133">Transmembrane helix</keyword>
<protein>
    <submittedName>
        <fullName evidence="2">DUF2065 domain-containing protein</fullName>
    </submittedName>
</protein>
<organism evidence="2 3">
    <name type="scientific">Candidatus Anoxymicrobium japonicum</name>
    <dbReference type="NCBI Taxonomy" id="2013648"/>
    <lineage>
        <taxon>Bacteria</taxon>
        <taxon>Bacillati</taxon>
        <taxon>Actinomycetota</taxon>
        <taxon>Candidatus Geothermincolia</taxon>
        <taxon>Candidatus Geothermincolales</taxon>
        <taxon>Candidatus Anoxymicrobiaceae</taxon>
        <taxon>Candidatus Anoxymicrobium</taxon>
    </lineage>
</organism>
<dbReference type="Proteomes" id="UP000233654">
    <property type="component" value="Unassembled WGS sequence"/>
</dbReference>
<name>A0A2N3G1K4_9ACTN</name>
<dbReference type="PANTHER" id="PTHR38602">
    <property type="entry name" value="INNER MEMBRANE PROTEIN-RELATED"/>
    <property type="match status" value="1"/>
</dbReference>
<reference evidence="2 3" key="1">
    <citation type="journal article" date="2017" name="ISME J.">
        <title>Potential for microbial H2 and metal transformations associated with novel bacteria and archaea in deep terrestrial subsurface sediments.</title>
        <authorList>
            <person name="Hernsdorf A.W."/>
            <person name="Amano Y."/>
            <person name="Miyakawa K."/>
            <person name="Ise K."/>
            <person name="Suzuki Y."/>
            <person name="Anantharaman K."/>
            <person name="Probst A."/>
            <person name="Burstein D."/>
            <person name="Thomas B.C."/>
            <person name="Banfield J.F."/>
        </authorList>
    </citation>
    <scope>NUCLEOTIDE SEQUENCE [LARGE SCALE GENOMIC DNA]</scope>
    <source>
        <strain evidence="2">HGW-Actinobacteria-3</strain>
    </source>
</reference>
<comment type="caution">
    <text evidence="2">The sequence shown here is derived from an EMBL/GenBank/DDBJ whole genome shotgun (WGS) entry which is preliminary data.</text>
</comment>
<keyword evidence="1" id="KW-0812">Transmembrane</keyword>
<dbReference type="EMBL" id="PHEX01000127">
    <property type="protein sequence ID" value="PKQ26619.1"/>
    <property type="molecule type" value="Genomic_DNA"/>
</dbReference>
<dbReference type="Pfam" id="PF09838">
    <property type="entry name" value="DUF2065"/>
    <property type="match status" value="1"/>
</dbReference>
<evidence type="ECO:0000313" key="2">
    <source>
        <dbReference type="EMBL" id="PKQ26619.1"/>
    </source>
</evidence>
<keyword evidence="1" id="KW-0472">Membrane</keyword>
<dbReference type="PANTHER" id="PTHR38602:SF1">
    <property type="entry name" value="INNER MEMBRANE PROTEIN"/>
    <property type="match status" value="1"/>
</dbReference>
<gene>
    <name evidence="2" type="ORF">CVT63_08385</name>
</gene>
<feature type="transmembrane region" description="Helical" evidence="1">
    <location>
        <begin position="44"/>
        <end position="60"/>
    </location>
</feature>